<protein>
    <submittedName>
        <fullName evidence="1">Uncharacterized protein</fullName>
    </submittedName>
</protein>
<evidence type="ECO:0000313" key="1">
    <source>
        <dbReference type="EMBL" id="MBB3928369.1"/>
    </source>
</evidence>
<comment type="caution">
    <text evidence="1">The sequence shown here is derived from an EMBL/GenBank/DDBJ whole genome shotgun (WGS) entry which is preliminary data.</text>
</comment>
<dbReference type="Proteomes" id="UP000571950">
    <property type="component" value="Unassembled WGS sequence"/>
</dbReference>
<keyword evidence="2" id="KW-1185">Reference proteome</keyword>
<dbReference type="AlphaFoldDB" id="A0A7W6BM53"/>
<organism evidence="1 2">
    <name type="scientific">Sphingobium jiangsuense</name>
    <dbReference type="NCBI Taxonomy" id="870476"/>
    <lineage>
        <taxon>Bacteria</taxon>
        <taxon>Pseudomonadati</taxon>
        <taxon>Pseudomonadota</taxon>
        <taxon>Alphaproteobacteria</taxon>
        <taxon>Sphingomonadales</taxon>
        <taxon>Sphingomonadaceae</taxon>
        <taxon>Sphingobium</taxon>
    </lineage>
</organism>
<reference evidence="1 2" key="1">
    <citation type="submission" date="2020-08" db="EMBL/GenBank/DDBJ databases">
        <title>Genomic Encyclopedia of Type Strains, Phase IV (KMG-IV): sequencing the most valuable type-strain genomes for metagenomic binning, comparative biology and taxonomic classification.</title>
        <authorList>
            <person name="Goeker M."/>
        </authorList>
    </citation>
    <scope>NUCLEOTIDE SEQUENCE [LARGE SCALE GENOMIC DNA]</scope>
    <source>
        <strain evidence="1 2">DSM 26189</strain>
    </source>
</reference>
<gene>
    <name evidence="1" type="ORF">GGR43_004113</name>
</gene>
<evidence type="ECO:0000313" key="2">
    <source>
        <dbReference type="Proteomes" id="UP000571950"/>
    </source>
</evidence>
<dbReference type="EMBL" id="JACIDT010000023">
    <property type="protein sequence ID" value="MBB3928369.1"/>
    <property type="molecule type" value="Genomic_DNA"/>
</dbReference>
<proteinExistence type="predicted"/>
<sequence>MGRGDDDAFARRTLGGQRRRILGRDRNEAEHPGNEFALYIVIL</sequence>
<dbReference type="RefSeq" id="WP_281392556.1">
    <property type="nucleotide sequence ID" value="NZ_BSPS01000017.1"/>
</dbReference>
<accession>A0A7W6BM53</accession>
<name>A0A7W6BM53_9SPHN</name>